<dbReference type="Proteomes" id="UP000035088">
    <property type="component" value="Unassembled WGS sequence"/>
</dbReference>
<dbReference type="PANTHER" id="PTHR35908">
    <property type="entry name" value="HYPOTHETICAL FUSION PROTEIN"/>
    <property type="match status" value="1"/>
</dbReference>
<name>G7H4A2_9ACTN</name>
<dbReference type="STRING" id="1073574.GOARA_061_01170"/>
<keyword evidence="3" id="KW-1185">Reference proteome</keyword>
<comment type="caution">
    <text evidence="2">The sequence shown here is derived from an EMBL/GenBank/DDBJ whole genome shotgun (WGS) entry which is preliminary data.</text>
</comment>
<dbReference type="AlphaFoldDB" id="G7H4A2"/>
<evidence type="ECO:0000313" key="2">
    <source>
        <dbReference type="EMBL" id="GAB10677.1"/>
    </source>
</evidence>
<dbReference type="Gene3D" id="3.10.180.10">
    <property type="entry name" value="2,3-Dihydroxybiphenyl 1,2-Dioxygenase, domain 1"/>
    <property type="match status" value="1"/>
</dbReference>
<proteinExistence type="predicted"/>
<reference evidence="2 3" key="1">
    <citation type="submission" date="2011-11" db="EMBL/GenBank/DDBJ databases">
        <title>Whole genome shotgun sequence of Gordonia araii NBRC 100433.</title>
        <authorList>
            <person name="Yoshida Y."/>
            <person name="Hosoyama A."/>
            <person name="Tsuchikane K."/>
            <person name="Katsumata H."/>
            <person name="Yamazaki S."/>
            <person name="Fujita N."/>
        </authorList>
    </citation>
    <scope>NUCLEOTIDE SEQUENCE [LARGE SCALE GENOMIC DNA]</scope>
    <source>
        <strain evidence="2 3">NBRC 100433</strain>
    </source>
</reference>
<sequence>MTISVGMITFDTIDPVPLARWWAKQTDGTIVEENDGWFVTVATGEGKPMLAFQKVDDPTPGKNRLHLDLVSADREAEVARLLDDGATLVARREMPGFEWATLADPDGNQFCVSGPH</sequence>
<dbReference type="InterPro" id="IPR029068">
    <property type="entry name" value="Glyas_Bleomycin-R_OHBP_Dase"/>
</dbReference>
<dbReference type="InterPro" id="IPR041581">
    <property type="entry name" value="Glyoxalase_6"/>
</dbReference>
<dbReference type="PANTHER" id="PTHR35908:SF1">
    <property type="entry name" value="CONSERVED PROTEIN"/>
    <property type="match status" value="1"/>
</dbReference>
<dbReference type="EMBL" id="BAEE01000061">
    <property type="protein sequence ID" value="GAB10677.1"/>
    <property type="molecule type" value="Genomic_DNA"/>
</dbReference>
<evidence type="ECO:0000259" key="1">
    <source>
        <dbReference type="PROSITE" id="PS51819"/>
    </source>
</evidence>
<dbReference type="RefSeq" id="WP_007322752.1">
    <property type="nucleotide sequence ID" value="NZ_BAEE01000061.1"/>
</dbReference>
<organism evidence="2 3">
    <name type="scientific">Gordonia araii NBRC 100433</name>
    <dbReference type="NCBI Taxonomy" id="1073574"/>
    <lineage>
        <taxon>Bacteria</taxon>
        <taxon>Bacillati</taxon>
        <taxon>Actinomycetota</taxon>
        <taxon>Actinomycetes</taxon>
        <taxon>Mycobacteriales</taxon>
        <taxon>Gordoniaceae</taxon>
        <taxon>Gordonia</taxon>
    </lineage>
</organism>
<protein>
    <recommendedName>
        <fullName evidence="1">VOC domain-containing protein</fullName>
    </recommendedName>
</protein>
<evidence type="ECO:0000313" key="3">
    <source>
        <dbReference type="Proteomes" id="UP000035088"/>
    </source>
</evidence>
<gene>
    <name evidence="2" type="ORF">GOARA_061_01170</name>
</gene>
<dbReference type="Pfam" id="PF18029">
    <property type="entry name" value="Glyoxalase_6"/>
    <property type="match status" value="1"/>
</dbReference>
<feature type="domain" description="VOC" evidence="1">
    <location>
        <begin position="4"/>
        <end position="115"/>
    </location>
</feature>
<dbReference type="SUPFAM" id="SSF54593">
    <property type="entry name" value="Glyoxalase/Bleomycin resistance protein/Dihydroxybiphenyl dioxygenase"/>
    <property type="match status" value="1"/>
</dbReference>
<dbReference type="PROSITE" id="PS51819">
    <property type="entry name" value="VOC"/>
    <property type="match status" value="1"/>
</dbReference>
<accession>G7H4A2</accession>
<dbReference type="InterPro" id="IPR037523">
    <property type="entry name" value="VOC_core"/>
</dbReference>
<dbReference type="CDD" id="cd06587">
    <property type="entry name" value="VOC"/>
    <property type="match status" value="1"/>
</dbReference>
<dbReference type="OrthoDB" id="3212826at2"/>